<keyword evidence="6" id="KW-1003">Cell membrane</keyword>
<comment type="function">
    <text evidence="1 6">NDH-1 shuttles electrons from NADH, via FMN and iron-sulfur (Fe-S) centers, to quinones in the respiratory chain. The immediate electron acceptor for the enzyme in this species is believed to be ubiquinone. Couples the redox reaction to proton translocation (for every two electrons transferred, four hydrogen ions are translocated across the cytoplasmic membrane), and thus conserves the redox energy in a proton gradient.</text>
</comment>
<reference evidence="9 10" key="1">
    <citation type="submission" date="2016-11" db="EMBL/GenBank/DDBJ databases">
        <title>A multilocus sequence analysis scheme for characterization of bacteria in the genus Thioclava.</title>
        <authorList>
            <person name="Liu Y."/>
            <person name="Shao Z."/>
        </authorList>
    </citation>
    <scope>NUCLEOTIDE SEQUENCE [LARGE SCALE GENOMIC DNA]</scope>
    <source>
        <strain evidence="9 10">TAW-CT134</strain>
    </source>
</reference>
<keyword evidence="6" id="KW-0813">Transport</keyword>
<dbReference type="Proteomes" id="UP000190787">
    <property type="component" value="Unassembled WGS sequence"/>
</dbReference>
<keyword evidence="6" id="KW-1278">Translocase</keyword>
<comment type="similarity">
    <text evidence="6">Belongs to the complex I subunit 2 family.</text>
</comment>
<feature type="transmembrane region" description="Helical" evidence="6">
    <location>
        <begin position="402"/>
        <end position="422"/>
    </location>
</feature>
<dbReference type="InterPro" id="IPR001750">
    <property type="entry name" value="ND/Mrp_TM"/>
</dbReference>
<evidence type="ECO:0000256" key="2">
    <source>
        <dbReference type="ARBA" id="ARBA00004127"/>
    </source>
</evidence>
<feature type="transmembrane region" description="Helical" evidence="6">
    <location>
        <begin position="238"/>
        <end position="259"/>
    </location>
</feature>
<feature type="transmembrane region" description="Helical" evidence="6">
    <location>
        <begin position="443"/>
        <end position="464"/>
    </location>
</feature>
<dbReference type="PRINTS" id="PR01434">
    <property type="entry name" value="NADHDHGNASE5"/>
</dbReference>
<dbReference type="NCBIfam" id="NF004440">
    <property type="entry name" value="PRK05777.1-3"/>
    <property type="match status" value="1"/>
</dbReference>
<comment type="caution">
    <text evidence="9">The sequence shown here is derived from an EMBL/GenBank/DDBJ whole genome shotgun (WGS) entry which is preliminary data.</text>
</comment>
<feature type="transmembrane region" description="Helical" evidence="6">
    <location>
        <begin position="158"/>
        <end position="181"/>
    </location>
</feature>
<sequence length="479" mass="51390">MTSADFSIVLPEFLLAIYAMVALLAGVWFGKDKLAPTLLWITSGVMLVIAAWIGLAEVGSHEAFGGLFIDDAFSRFTKVMILVSAALVLAMGTDYMQRRGLLRFEYPILATLAVIGMMMMVSAGNLMSLYMGLELQSLALYIVAALRRESEKSSEAGLKYFVLGALSSGILLYGASLTYGFAGTTQFAGIIGVVQQGHLPIGLLFGMVFLIAGLAFKVSAVPFHMWTPDVYEGSPTPVTAFFATAPKIAAMALIARLVFDAFGQVPAEWGQILALLAGLSMVWGSVAAIGQTNIKRLMAYSSITHMGFVLLGLSAGTAEGVQAMLTYMAIYVTMNVGVFAFMLSMERDGQPVTDIKSLNQYARQDPTKALAMLVLLFSLAGVPPFLGFFAKFAVLQAALHAGYIWLVLLGVIASVVAAFYYLRIVFYMYFGKETDPLDNRMPAIQWGLLMVSALAMLLGIFNLFGIEGAAQAAAAALVN</sequence>
<evidence type="ECO:0000256" key="5">
    <source>
        <dbReference type="ARBA" id="ARBA00023136"/>
    </source>
</evidence>
<keyword evidence="5 6" id="KW-0472">Membrane</keyword>
<feature type="transmembrane region" description="Helical" evidence="6">
    <location>
        <begin position="104"/>
        <end position="123"/>
    </location>
</feature>
<accession>A0ABX3MZT5</accession>
<evidence type="ECO:0000256" key="4">
    <source>
        <dbReference type="ARBA" id="ARBA00022989"/>
    </source>
</evidence>
<keyword evidence="6" id="KW-0520">NAD</keyword>
<comment type="subunit">
    <text evidence="6">NDH-1 is composed of 14 different subunits. Subunits NuoA, H, J, K, L, M, N constitute the membrane sector of the complex.</text>
</comment>
<feature type="transmembrane region" description="Helical" evidence="6">
    <location>
        <begin position="37"/>
        <end position="55"/>
    </location>
</feature>
<organism evidence="9 10">
    <name type="scientific">Thioclava sediminum</name>
    <dbReference type="NCBI Taxonomy" id="1915319"/>
    <lineage>
        <taxon>Bacteria</taxon>
        <taxon>Pseudomonadati</taxon>
        <taxon>Pseudomonadota</taxon>
        <taxon>Alphaproteobacteria</taxon>
        <taxon>Rhodobacterales</taxon>
        <taxon>Paracoccaceae</taxon>
        <taxon>Thioclava</taxon>
    </lineage>
</organism>
<gene>
    <name evidence="6" type="primary">nuoN</name>
    <name evidence="9" type="ORF">BMI91_01965</name>
</gene>
<name>A0ABX3MZT5_9RHOB</name>
<feature type="transmembrane region" description="Helical" evidence="6">
    <location>
        <begin position="297"/>
        <end position="318"/>
    </location>
</feature>
<keyword evidence="4 6" id="KW-1133">Transmembrane helix</keyword>
<evidence type="ECO:0000313" key="9">
    <source>
        <dbReference type="EMBL" id="OOY25213.1"/>
    </source>
</evidence>
<dbReference type="NCBIfam" id="TIGR01770">
    <property type="entry name" value="NDH_I_N"/>
    <property type="match status" value="1"/>
</dbReference>
<dbReference type="RefSeq" id="WP_078603794.1">
    <property type="nucleotide sequence ID" value="NZ_MPZV01000001.1"/>
</dbReference>
<keyword evidence="10" id="KW-1185">Reference proteome</keyword>
<keyword evidence="6" id="KW-0830">Ubiquinone</keyword>
<evidence type="ECO:0000256" key="7">
    <source>
        <dbReference type="RuleBase" id="RU000320"/>
    </source>
</evidence>
<dbReference type="HAMAP" id="MF_00445">
    <property type="entry name" value="NDH1_NuoN_1"/>
    <property type="match status" value="1"/>
</dbReference>
<dbReference type="PANTHER" id="PTHR22773">
    <property type="entry name" value="NADH DEHYDROGENASE"/>
    <property type="match status" value="1"/>
</dbReference>
<comment type="catalytic activity">
    <reaction evidence="6">
        <text>a quinone + NADH + 5 H(+)(in) = a quinol + NAD(+) + 4 H(+)(out)</text>
        <dbReference type="Rhea" id="RHEA:57888"/>
        <dbReference type="ChEBI" id="CHEBI:15378"/>
        <dbReference type="ChEBI" id="CHEBI:24646"/>
        <dbReference type="ChEBI" id="CHEBI:57540"/>
        <dbReference type="ChEBI" id="CHEBI:57945"/>
        <dbReference type="ChEBI" id="CHEBI:132124"/>
    </reaction>
</comment>
<keyword evidence="3 6" id="KW-0812">Transmembrane</keyword>
<evidence type="ECO:0000256" key="1">
    <source>
        <dbReference type="ARBA" id="ARBA00002378"/>
    </source>
</evidence>
<proteinExistence type="inferred from homology"/>
<comment type="subcellular location">
    <subcellularLocation>
        <location evidence="6">Cell membrane</location>
        <topology evidence="6">Multi-pass membrane protein</topology>
    </subcellularLocation>
    <subcellularLocation>
        <location evidence="2">Endomembrane system</location>
        <topology evidence="2">Multi-pass membrane protein</topology>
    </subcellularLocation>
    <subcellularLocation>
        <location evidence="7">Membrane</location>
        <topology evidence="7">Multi-pass membrane protein</topology>
    </subcellularLocation>
</comment>
<evidence type="ECO:0000256" key="6">
    <source>
        <dbReference type="HAMAP-Rule" id="MF_00445"/>
    </source>
</evidence>
<evidence type="ECO:0000256" key="3">
    <source>
        <dbReference type="ARBA" id="ARBA00022692"/>
    </source>
</evidence>
<evidence type="ECO:0000259" key="8">
    <source>
        <dbReference type="Pfam" id="PF00361"/>
    </source>
</evidence>
<keyword evidence="6" id="KW-0874">Quinone</keyword>
<protein>
    <recommendedName>
        <fullName evidence="6">NADH-quinone oxidoreductase subunit N</fullName>
        <ecNumber evidence="6">7.1.1.-</ecNumber>
    </recommendedName>
    <alternativeName>
        <fullName evidence="6">NADH dehydrogenase I subunit N</fullName>
    </alternativeName>
    <alternativeName>
        <fullName evidence="6">NDH-1 subunit N</fullName>
    </alternativeName>
</protein>
<feature type="domain" description="NADH:quinone oxidoreductase/Mrp antiporter transmembrane" evidence="8">
    <location>
        <begin position="123"/>
        <end position="416"/>
    </location>
</feature>
<dbReference type="EMBL" id="MPZV01000001">
    <property type="protein sequence ID" value="OOY25213.1"/>
    <property type="molecule type" value="Genomic_DNA"/>
</dbReference>
<dbReference type="Pfam" id="PF00361">
    <property type="entry name" value="Proton_antipo_M"/>
    <property type="match status" value="1"/>
</dbReference>
<feature type="transmembrane region" description="Helical" evidence="6">
    <location>
        <begin position="324"/>
        <end position="343"/>
    </location>
</feature>
<feature type="transmembrane region" description="Helical" evidence="6">
    <location>
        <begin position="271"/>
        <end position="290"/>
    </location>
</feature>
<feature type="transmembrane region" description="Helical" evidence="6">
    <location>
        <begin position="201"/>
        <end position="226"/>
    </location>
</feature>
<evidence type="ECO:0000313" key="10">
    <source>
        <dbReference type="Proteomes" id="UP000190787"/>
    </source>
</evidence>
<feature type="transmembrane region" description="Helical" evidence="6">
    <location>
        <begin position="369"/>
        <end position="390"/>
    </location>
</feature>
<feature type="transmembrane region" description="Helical" evidence="6">
    <location>
        <begin position="75"/>
        <end position="92"/>
    </location>
</feature>
<dbReference type="InterPro" id="IPR010096">
    <property type="entry name" value="NADH-Q_OxRdtase_suN/2"/>
</dbReference>
<dbReference type="EC" id="7.1.1.-" evidence="6"/>
<feature type="transmembrane region" description="Helical" evidence="6">
    <location>
        <begin position="6"/>
        <end position="30"/>
    </location>
</feature>